<comment type="similarity">
    <text evidence="2">Belongs to the COBRA family.</text>
</comment>
<dbReference type="Pfam" id="PF25079">
    <property type="entry name" value="COB_C"/>
    <property type="match status" value="1"/>
</dbReference>
<dbReference type="Pfam" id="PF04833">
    <property type="entry name" value="COBRA"/>
    <property type="match status" value="1"/>
</dbReference>
<keyword evidence="7" id="KW-1133">Transmembrane helix</keyword>
<accession>A0A2H9ZYL8</accession>
<dbReference type="Proteomes" id="UP000236161">
    <property type="component" value="Unassembled WGS sequence"/>
</dbReference>
<evidence type="ECO:0000256" key="3">
    <source>
        <dbReference type="ARBA" id="ARBA00022475"/>
    </source>
</evidence>
<dbReference type="PANTHER" id="PTHR31052:SF3">
    <property type="entry name" value="COBRA-LIKE PROTEIN 7"/>
    <property type="match status" value="1"/>
</dbReference>
<evidence type="ECO:0000259" key="9">
    <source>
        <dbReference type="Pfam" id="PF25079"/>
    </source>
</evidence>
<evidence type="ECO:0000256" key="5">
    <source>
        <dbReference type="ARBA" id="ARBA00023136"/>
    </source>
</evidence>
<evidence type="ECO:0000256" key="1">
    <source>
        <dbReference type="ARBA" id="ARBA00004236"/>
    </source>
</evidence>
<name>A0A2H9ZYL8_9ASPA</name>
<dbReference type="GO" id="GO:0005886">
    <property type="term" value="C:plasma membrane"/>
    <property type="evidence" value="ECO:0007669"/>
    <property type="project" value="UniProtKB-SubCell"/>
</dbReference>
<dbReference type="GO" id="GO:0010215">
    <property type="term" value="P:cellulose microfibril organization"/>
    <property type="evidence" value="ECO:0007669"/>
    <property type="project" value="InterPro"/>
</dbReference>
<evidence type="ECO:0000256" key="4">
    <source>
        <dbReference type="ARBA" id="ARBA00022729"/>
    </source>
</evidence>
<feature type="transmembrane region" description="Helical" evidence="7">
    <location>
        <begin position="641"/>
        <end position="666"/>
    </location>
</feature>
<comment type="subcellular location">
    <subcellularLocation>
        <location evidence="1">Cell membrane</location>
    </subcellularLocation>
</comment>
<dbReference type="AlphaFoldDB" id="A0A2H9ZYL8"/>
<evidence type="ECO:0000313" key="11">
    <source>
        <dbReference type="Proteomes" id="UP000236161"/>
    </source>
</evidence>
<dbReference type="PANTHER" id="PTHR31052">
    <property type="entry name" value="COBRA-LIKE PROTEIN 7"/>
    <property type="match status" value="1"/>
</dbReference>
<keyword evidence="6" id="KW-0325">Glycoprotein</keyword>
<evidence type="ECO:0000313" key="10">
    <source>
        <dbReference type="EMBL" id="PKA48401.1"/>
    </source>
</evidence>
<keyword evidence="5 7" id="KW-0472">Membrane</keyword>
<keyword evidence="7" id="KW-0812">Transmembrane</keyword>
<evidence type="ECO:0000256" key="7">
    <source>
        <dbReference type="SAM" id="Phobius"/>
    </source>
</evidence>
<sequence>MATSITLLLFLLSTAAFLRPSASQTSAAGSRPANQTTCNGIFLTYQFEGRQKIHPTSSKPAEQPYSFSGNVTVLNSGTVDLKAWTLAVGFSHREVIVSVSNAVLSDGSALPLFTDPKTPVSFSGFPNPDLKTPIATAGDLSQIQNSISIIGTQFGVPDPRVPLPTNLYLADPAWTCPSAAIAPSNTSLYTCCVPNLDPKTNSTSNDNSTISNEFLARRPGDLSITYDVIQAFPSSYLALVTIENESPLGRLDNWRLNWDWMRGEFIYSIKGAYTSLVSASDCIFGQQGQYYQSFDFTKVVNCQKKPTILDLPPSKFNDTDVGRIPFCCRNGTILPKTMDPSQSSSAFQLQVYKMPPDLNRTLLFPPQNWKIAGGTLNPDYSCGAPIRVAPTMISDPSGLQSNSSAIATWQIVCNISEPKDSKPKCCVSFSAFYNGSVVPCKTCACGCPNSRVSQTCNATAPALLLPPDALLVPFDNRSAKAKAWAEIKHFNVPEPMPCGDFCGVSINWHINTDYNKGWTARVTMFNWEDVSFANWFMAVEMPKAYDGFEAAYSFNGTKIGNNTIFMQGLEGLNYLMGEVDGADPARDPRVPGKQQSVISFTKSSTPGIDVPAGAGFPSRLFFNGEECSLPSILPANGAFRMAAAGGGGGIVSLVLILLTTALLLVWQ</sequence>
<feature type="signal peptide" evidence="8">
    <location>
        <begin position="1"/>
        <end position="23"/>
    </location>
</feature>
<feature type="domain" description="COBRA C-terminal" evidence="9">
    <location>
        <begin position="424"/>
        <end position="634"/>
    </location>
</feature>
<evidence type="ECO:0000256" key="6">
    <source>
        <dbReference type="ARBA" id="ARBA00023180"/>
    </source>
</evidence>
<keyword evidence="3" id="KW-1003">Cell membrane</keyword>
<protein>
    <submittedName>
        <fullName evidence="10">COBRA-like protein 7</fullName>
    </submittedName>
</protein>
<proteinExistence type="inferred from homology"/>
<dbReference type="STRING" id="1088818.A0A2H9ZYL8"/>
<evidence type="ECO:0000256" key="2">
    <source>
        <dbReference type="ARBA" id="ARBA00005507"/>
    </source>
</evidence>
<dbReference type="OrthoDB" id="2014623at2759"/>
<dbReference type="EMBL" id="KZ452447">
    <property type="protein sequence ID" value="PKA48401.1"/>
    <property type="molecule type" value="Genomic_DNA"/>
</dbReference>
<dbReference type="InterPro" id="IPR056900">
    <property type="entry name" value="COB_C"/>
</dbReference>
<gene>
    <name evidence="10" type="primary">COBL7</name>
    <name evidence="10" type="ORF">AXF42_Ash020964</name>
</gene>
<feature type="chain" id="PRO_5014140170" evidence="8">
    <location>
        <begin position="24"/>
        <end position="667"/>
    </location>
</feature>
<dbReference type="InterPro" id="IPR006918">
    <property type="entry name" value="COBRA_pln"/>
</dbReference>
<organism evidence="10 11">
    <name type="scientific">Apostasia shenzhenica</name>
    <dbReference type="NCBI Taxonomy" id="1088818"/>
    <lineage>
        <taxon>Eukaryota</taxon>
        <taxon>Viridiplantae</taxon>
        <taxon>Streptophyta</taxon>
        <taxon>Embryophyta</taxon>
        <taxon>Tracheophyta</taxon>
        <taxon>Spermatophyta</taxon>
        <taxon>Magnoliopsida</taxon>
        <taxon>Liliopsida</taxon>
        <taxon>Asparagales</taxon>
        <taxon>Orchidaceae</taxon>
        <taxon>Apostasioideae</taxon>
        <taxon>Apostasia</taxon>
    </lineage>
</organism>
<reference evidence="10 11" key="1">
    <citation type="journal article" date="2017" name="Nature">
        <title>The Apostasia genome and the evolution of orchids.</title>
        <authorList>
            <person name="Zhang G.Q."/>
            <person name="Liu K.W."/>
            <person name="Li Z."/>
            <person name="Lohaus R."/>
            <person name="Hsiao Y.Y."/>
            <person name="Niu S.C."/>
            <person name="Wang J.Y."/>
            <person name="Lin Y.C."/>
            <person name="Xu Q."/>
            <person name="Chen L.J."/>
            <person name="Yoshida K."/>
            <person name="Fujiwara S."/>
            <person name="Wang Z.W."/>
            <person name="Zhang Y.Q."/>
            <person name="Mitsuda N."/>
            <person name="Wang M."/>
            <person name="Liu G.H."/>
            <person name="Pecoraro L."/>
            <person name="Huang H.X."/>
            <person name="Xiao X.J."/>
            <person name="Lin M."/>
            <person name="Wu X.Y."/>
            <person name="Wu W.L."/>
            <person name="Chen Y.Y."/>
            <person name="Chang S.B."/>
            <person name="Sakamoto S."/>
            <person name="Ohme-Takagi M."/>
            <person name="Yagi M."/>
            <person name="Zeng S.J."/>
            <person name="Shen C.Y."/>
            <person name="Yeh C.M."/>
            <person name="Luo Y.B."/>
            <person name="Tsai W.C."/>
            <person name="Van de Peer Y."/>
            <person name="Liu Z.J."/>
        </authorList>
    </citation>
    <scope>NUCLEOTIDE SEQUENCE [LARGE SCALE GENOMIC DNA]</scope>
    <source>
        <strain evidence="11">cv. Shenzhen</strain>
        <tissue evidence="10">Stem</tissue>
    </source>
</reference>
<keyword evidence="11" id="KW-1185">Reference proteome</keyword>
<keyword evidence="4 8" id="KW-0732">Signal</keyword>
<evidence type="ECO:0000256" key="8">
    <source>
        <dbReference type="SAM" id="SignalP"/>
    </source>
</evidence>